<accession>A0A9P8NZP0</accession>
<gene>
    <name evidence="1" type="ORF">OGAPHI_005692</name>
</gene>
<dbReference type="AlphaFoldDB" id="A0A9P8NZP0"/>
<proteinExistence type="predicted"/>
<dbReference type="GeneID" id="70237656"/>
<evidence type="ECO:0000313" key="2">
    <source>
        <dbReference type="Proteomes" id="UP000769157"/>
    </source>
</evidence>
<reference evidence="1" key="1">
    <citation type="journal article" date="2021" name="Open Biol.">
        <title>Shared evolutionary footprints suggest mitochondrial oxidative damage underlies multiple complex I losses in fungi.</title>
        <authorList>
            <person name="Schikora-Tamarit M.A."/>
            <person name="Marcet-Houben M."/>
            <person name="Nosek J."/>
            <person name="Gabaldon T."/>
        </authorList>
    </citation>
    <scope>NUCLEOTIDE SEQUENCE</scope>
    <source>
        <strain evidence="1">CBS6075</strain>
    </source>
</reference>
<name>A0A9P8NZP0_9ASCO</name>
<dbReference type="Proteomes" id="UP000769157">
    <property type="component" value="Unassembled WGS sequence"/>
</dbReference>
<reference evidence="1" key="2">
    <citation type="submission" date="2021-01" db="EMBL/GenBank/DDBJ databases">
        <authorList>
            <person name="Schikora-Tamarit M.A."/>
        </authorList>
    </citation>
    <scope>NUCLEOTIDE SEQUENCE</scope>
    <source>
        <strain evidence="1">CBS6075</strain>
    </source>
</reference>
<dbReference type="RefSeq" id="XP_046059529.1">
    <property type="nucleotide sequence ID" value="XM_046206900.1"/>
</dbReference>
<organism evidence="1 2">
    <name type="scientific">Ogataea philodendri</name>
    <dbReference type="NCBI Taxonomy" id="1378263"/>
    <lineage>
        <taxon>Eukaryota</taxon>
        <taxon>Fungi</taxon>
        <taxon>Dikarya</taxon>
        <taxon>Ascomycota</taxon>
        <taxon>Saccharomycotina</taxon>
        <taxon>Pichiomycetes</taxon>
        <taxon>Pichiales</taxon>
        <taxon>Pichiaceae</taxon>
        <taxon>Ogataea</taxon>
    </lineage>
</organism>
<protein>
    <submittedName>
        <fullName evidence="1">Uncharacterized protein</fullName>
    </submittedName>
</protein>
<comment type="caution">
    <text evidence="1">The sequence shown here is derived from an EMBL/GenBank/DDBJ whole genome shotgun (WGS) entry which is preliminary data.</text>
</comment>
<keyword evidence="2" id="KW-1185">Reference proteome</keyword>
<sequence>MAAKQKVSPPLIDPIARPMKLATIQELTSNTEEYSTDLGLMKNCKKPISRPIPNEIGISIHEPPNPHGVTMADENAYRSTHIHLLNLGFLPRISSKFPLASSTPIRSCTTAL</sequence>
<evidence type="ECO:0000313" key="1">
    <source>
        <dbReference type="EMBL" id="KAH3662440.1"/>
    </source>
</evidence>
<dbReference type="EMBL" id="JAEUBE010000378">
    <property type="protein sequence ID" value="KAH3662440.1"/>
    <property type="molecule type" value="Genomic_DNA"/>
</dbReference>